<proteinExistence type="predicted"/>
<evidence type="ECO:0000313" key="2">
    <source>
        <dbReference type="Proteomes" id="UP001396334"/>
    </source>
</evidence>
<evidence type="ECO:0000313" key="1">
    <source>
        <dbReference type="EMBL" id="KAK9020939.1"/>
    </source>
</evidence>
<gene>
    <name evidence="1" type="ORF">V6N11_010951</name>
</gene>
<dbReference type="EMBL" id="JBBPBN010000016">
    <property type="protein sequence ID" value="KAK9020939.1"/>
    <property type="molecule type" value="Genomic_DNA"/>
</dbReference>
<dbReference type="Proteomes" id="UP001396334">
    <property type="component" value="Unassembled WGS sequence"/>
</dbReference>
<comment type="caution">
    <text evidence="1">The sequence shown here is derived from an EMBL/GenBank/DDBJ whole genome shotgun (WGS) entry which is preliminary data.</text>
</comment>
<accession>A0ABR2S6W3</accession>
<evidence type="ECO:0008006" key="3">
    <source>
        <dbReference type="Google" id="ProtNLM"/>
    </source>
</evidence>
<keyword evidence="2" id="KW-1185">Reference proteome</keyword>
<reference evidence="1 2" key="1">
    <citation type="journal article" date="2024" name="G3 (Bethesda)">
        <title>Genome assembly of Hibiscus sabdariffa L. provides insights into metabolisms of medicinal natural products.</title>
        <authorList>
            <person name="Kim T."/>
        </authorList>
    </citation>
    <scope>NUCLEOTIDE SEQUENCE [LARGE SCALE GENOMIC DNA]</scope>
    <source>
        <strain evidence="1">TK-2024</strain>
        <tissue evidence="1">Old leaves</tissue>
    </source>
</reference>
<organism evidence="1 2">
    <name type="scientific">Hibiscus sabdariffa</name>
    <name type="common">roselle</name>
    <dbReference type="NCBI Taxonomy" id="183260"/>
    <lineage>
        <taxon>Eukaryota</taxon>
        <taxon>Viridiplantae</taxon>
        <taxon>Streptophyta</taxon>
        <taxon>Embryophyta</taxon>
        <taxon>Tracheophyta</taxon>
        <taxon>Spermatophyta</taxon>
        <taxon>Magnoliopsida</taxon>
        <taxon>eudicotyledons</taxon>
        <taxon>Gunneridae</taxon>
        <taxon>Pentapetalae</taxon>
        <taxon>rosids</taxon>
        <taxon>malvids</taxon>
        <taxon>Malvales</taxon>
        <taxon>Malvaceae</taxon>
        <taxon>Malvoideae</taxon>
        <taxon>Hibiscus</taxon>
    </lineage>
</organism>
<name>A0ABR2S6W3_9ROSI</name>
<sequence>MLLQVTFVCLGRTECSSIFIAVFLPEPPNADRTEEEHSSCSNVFVAAEVQLWRQKLSQQPPQSKYLWILEKATHFTD</sequence>
<protein>
    <recommendedName>
        <fullName evidence="3">Secreted protein</fullName>
    </recommendedName>
</protein>